<reference evidence="2 3" key="1">
    <citation type="submission" date="2014-06" db="EMBL/GenBank/DDBJ databases">
        <authorList>
            <person name="Swart Estienne"/>
        </authorList>
    </citation>
    <scope>NUCLEOTIDE SEQUENCE [LARGE SCALE GENOMIC DNA]</scope>
    <source>
        <strain evidence="2 3">130c</strain>
    </source>
</reference>
<feature type="region of interest" description="Disordered" evidence="1">
    <location>
        <begin position="1"/>
        <end position="43"/>
    </location>
</feature>
<accession>A0A078AKA1</accession>
<dbReference type="InParanoid" id="A0A078AKA1"/>
<dbReference type="AlphaFoldDB" id="A0A078AKA1"/>
<feature type="compositionally biased region" description="Basic and acidic residues" evidence="1">
    <location>
        <begin position="23"/>
        <end position="35"/>
    </location>
</feature>
<dbReference type="Proteomes" id="UP000039865">
    <property type="component" value="Unassembled WGS sequence"/>
</dbReference>
<dbReference type="EMBL" id="CCKQ01009725">
    <property type="protein sequence ID" value="CDW81233.1"/>
    <property type="molecule type" value="Genomic_DNA"/>
</dbReference>
<evidence type="ECO:0000256" key="1">
    <source>
        <dbReference type="SAM" id="MobiDB-lite"/>
    </source>
</evidence>
<name>A0A078AKA1_STYLE</name>
<sequence>MIFKNEDDSENDDEMKAHKKRQKLENQEKEKEKQSTRQIMMSKKKTNKGPLLLDRLLISKKGLQVNEQDQELSDSERELVQVRNEQIHQIYYRLNRMKHYNKIQIDLLNPVPKMMNKKEQKPKTIEEELFNKDEHIQSNNDIKRKWYIQNLNNLRKVEKRFRGIYLQLEFQDLDEFQKGEKYFAQDLWVGKSPDEVKRNNRNSGFQTNQNFSRTLSLNSDLNLHMTNPSFREVSTIGMSGIPRIVGGNQSTVNPRLMNQRIHLKNQKEEAQNTVIVTNKEKRNTQSQINQRKMKKNKDINIVEDLMKQDNENNDYFVLEQGEAVSKNSKSIYKKSNNDNHRHGLTTAMSINSNQTPITNMKHHNAHRMADINSEPTLFNSVQENENEFSRTRQMLQTQGGQRQTFQSNLSAYKFPQINDFQKTLPYGYLISQNPKKPMTSQGMKKSQSQKVVTAQVSETESNNEVKLHLRQQPNLKNQQEIEKLLNKLKSGQISHGSQAYQSSMFKFQNVYNLKKPVRRNIDKFIKKGADNNNNLIVDRTETL</sequence>
<evidence type="ECO:0000313" key="3">
    <source>
        <dbReference type="Proteomes" id="UP000039865"/>
    </source>
</evidence>
<organism evidence="2 3">
    <name type="scientific">Stylonychia lemnae</name>
    <name type="common">Ciliate</name>
    <dbReference type="NCBI Taxonomy" id="5949"/>
    <lineage>
        <taxon>Eukaryota</taxon>
        <taxon>Sar</taxon>
        <taxon>Alveolata</taxon>
        <taxon>Ciliophora</taxon>
        <taxon>Intramacronucleata</taxon>
        <taxon>Spirotrichea</taxon>
        <taxon>Stichotrichia</taxon>
        <taxon>Sporadotrichida</taxon>
        <taxon>Oxytrichidae</taxon>
        <taxon>Stylonychinae</taxon>
        <taxon>Stylonychia</taxon>
    </lineage>
</organism>
<proteinExistence type="predicted"/>
<gene>
    <name evidence="2" type="primary">Contig15765.g16802</name>
    <name evidence="2" type="ORF">STYLEM_10246</name>
</gene>
<evidence type="ECO:0000313" key="2">
    <source>
        <dbReference type="EMBL" id="CDW81233.1"/>
    </source>
</evidence>
<keyword evidence="3" id="KW-1185">Reference proteome</keyword>
<protein>
    <submittedName>
        <fullName evidence="2">Uncharacterized protein</fullName>
    </submittedName>
</protein>